<evidence type="ECO:0000313" key="2">
    <source>
        <dbReference type="EMBL" id="KAF1987645.1"/>
    </source>
</evidence>
<feature type="region of interest" description="Disordered" evidence="1">
    <location>
        <begin position="1"/>
        <end position="23"/>
    </location>
</feature>
<evidence type="ECO:0000256" key="1">
    <source>
        <dbReference type="SAM" id="MobiDB-lite"/>
    </source>
</evidence>
<dbReference type="EMBL" id="ML977151">
    <property type="protein sequence ID" value="KAF1987645.1"/>
    <property type="molecule type" value="Genomic_DNA"/>
</dbReference>
<accession>A0A6G1H3B5</accession>
<gene>
    <name evidence="2" type="ORF">K402DRAFT_392455</name>
</gene>
<dbReference type="AlphaFoldDB" id="A0A6G1H3B5"/>
<name>A0A6G1H3B5_9PEZI</name>
<keyword evidence="3" id="KW-1185">Reference proteome</keyword>
<protein>
    <submittedName>
        <fullName evidence="2">Uncharacterized protein</fullName>
    </submittedName>
</protein>
<feature type="region of interest" description="Disordered" evidence="1">
    <location>
        <begin position="149"/>
        <end position="235"/>
    </location>
</feature>
<proteinExistence type="predicted"/>
<organism evidence="2 3">
    <name type="scientific">Aulographum hederae CBS 113979</name>
    <dbReference type="NCBI Taxonomy" id="1176131"/>
    <lineage>
        <taxon>Eukaryota</taxon>
        <taxon>Fungi</taxon>
        <taxon>Dikarya</taxon>
        <taxon>Ascomycota</taxon>
        <taxon>Pezizomycotina</taxon>
        <taxon>Dothideomycetes</taxon>
        <taxon>Pleosporomycetidae</taxon>
        <taxon>Aulographales</taxon>
        <taxon>Aulographaceae</taxon>
    </lineage>
</organism>
<dbReference type="Proteomes" id="UP000800041">
    <property type="component" value="Unassembled WGS sequence"/>
</dbReference>
<sequence length="584" mass="65606">MADSDDDTEGPANPSHTEPPESPLDVAQFYEQSQLLNPALYKKKTVNEFIDYVFNSYKVGELKDEVLTEEFREDFAMFDRSNWAAIDKSRLAMIKLTLRNNGCYVPTGTKRGTPSDLEDVIVNSLQWPLHDPKCPAYIINKVYEGRERSEQLVGSNSPRSVQHYPRQHTEPASRTPSHHRTEPVPRALPATERRRTPFVPSPHDPSISIEPRPEPFPHPLSQTPAIQPSSPPLRTEARLPTAAEMILAVQKEQSSPDNTIVTLTKMYGDKDKYSGASDESFLDKFSTFIDLSQRAGVSSERHPLEFNGFVVTTTGHGVQITQQKQISRIRLLESTFTKEDYVKQRALGAYVATVSQPEASFALSYAAQITEPTWDDAQFLNRCLQNQISAPGLRFVPLDEASLRLIAYTDSSFANNRDHSSQIGYVIVLADKDGNANMVHWQSVKCRRVTRSVLASELYALSLGFDVAATLRSTLNHLFSGSPQGESTLRIPMTLCVDSKSLYDCLIKLGTTQEKRLMIDILCLRQSYERREISEILWIKGEKNPADAMTKEKHCDALRRLVSTNKVDLDQLNGWVDRGGTSGR</sequence>
<evidence type="ECO:0000313" key="3">
    <source>
        <dbReference type="Proteomes" id="UP000800041"/>
    </source>
</evidence>
<dbReference type="OrthoDB" id="411592at2759"/>
<reference evidence="2" key="1">
    <citation type="journal article" date="2020" name="Stud. Mycol.">
        <title>101 Dothideomycetes genomes: a test case for predicting lifestyles and emergence of pathogens.</title>
        <authorList>
            <person name="Haridas S."/>
            <person name="Albert R."/>
            <person name="Binder M."/>
            <person name="Bloem J."/>
            <person name="Labutti K."/>
            <person name="Salamov A."/>
            <person name="Andreopoulos B."/>
            <person name="Baker S."/>
            <person name="Barry K."/>
            <person name="Bills G."/>
            <person name="Bluhm B."/>
            <person name="Cannon C."/>
            <person name="Castanera R."/>
            <person name="Culley D."/>
            <person name="Daum C."/>
            <person name="Ezra D."/>
            <person name="Gonzalez J."/>
            <person name="Henrissat B."/>
            <person name="Kuo A."/>
            <person name="Liang C."/>
            <person name="Lipzen A."/>
            <person name="Lutzoni F."/>
            <person name="Magnuson J."/>
            <person name="Mondo S."/>
            <person name="Nolan M."/>
            <person name="Ohm R."/>
            <person name="Pangilinan J."/>
            <person name="Park H.-J."/>
            <person name="Ramirez L."/>
            <person name="Alfaro M."/>
            <person name="Sun H."/>
            <person name="Tritt A."/>
            <person name="Yoshinaga Y."/>
            <person name="Zwiers L.-H."/>
            <person name="Turgeon B."/>
            <person name="Goodwin S."/>
            <person name="Spatafora J."/>
            <person name="Crous P."/>
            <person name="Grigoriev I."/>
        </authorList>
    </citation>
    <scope>NUCLEOTIDE SEQUENCE</scope>
    <source>
        <strain evidence="2">CBS 113979</strain>
    </source>
</reference>
<dbReference type="CDD" id="cd09272">
    <property type="entry name" value="RNase_HI_RT_Ty1"/>
    <property type="match status" value="1"/>
</dbReference>